<dbReference type="AlphaFoldDB" id="A0A814MRB3"/>
<sequence>MLFILLLQTNLVASSNLFFKEFDLEIPYTSNTSIHIATFQIHKQLECFSYCLKRDVCIFVSIYENNCILHTSSASNIIKSTPGRVIYKRIKTSLIGITAHWPIYLSNTKDIIKRQDLYNPVNAEFTTNRYGVAYSAIKITNGYYRLPNNLYKEGDFTFLAWVKINVVQAYARIFELSDESGTNCLSFIPYDYISRTFYAASGSESLEILNYPAIPSSTWTHVAIGIKYNQGFFYMNGIKTLEGRLNIVKMANNTKNIIGGSLTNNVDPFLSADLDDIKFYNKALSSEEILSEYSNS</sequence>
<comment type="caution">
    <text evidence="1">The sequence shown here is derived from an EMBL/GenBank/DDBJ whole genome shotgun (WGS) entry which is preliminary data.</text>
</comment>
<proteinExistence type="predicted"/>
<dbReference type="SUPFAM" id="SSF49899">
    <property type="entry name" value="Concanavalin A-like lectins/glucanases"/>
    <property type="match status" value="1"/>
</dbReference>
<dbReference type="Gene3D" id="2.60.120.200">
    <property type="match status" value="1"/>
</dbReference>
<accession>A0A814MRB3</accession>
<dbReference type="EMBL" id="CAJNOC010006648">
    <property type="protein sequence ID" value="CAF1082445.1"/>
    <property type="molecule type" value="Genomic_DNA"/>
</dbReference>
<gene>
    <name evidence="1" type="ORF">OXX778_LOCUS20255</name>
</gene>
<evidence type="ECO:0000313" key="1">
    <source>
        <dbReference type="EMBL" id="CAF1082445.1"/>
    </source>
</evidence>
<reference evidence="1" key="1">
    <citation type="submission" date="2021-02" db="EMBL/GenBank/DDBJ databases">
        <authorList>
            <person name="Nowell W R."/>
        </authorList>
    </citation>
    <scope>NUCLEOTIDE SEQUENCE</scope>
    <source>
        <strain evidence="1">Ploen Becks lab</strain>
    </source>
</reference>
<dbReference type="OrthoDB" id="5953279at2759"/>
<organism evidence="1 2">
    <name type="scientific">Brachionus calyciflorus</name>
    <dbReference type="NCBI Taxonomy" id="104777"/>
    <lineage>
        <taxon>Eukaryota</taxon>
        <taxon>Metazoa</taxon>
        <taxon>Spiralia</taxon>
        <taxon>Gnathifera</taxon>
        <taxon>Rotifera</taxon>
        <taxon>Eurotatoria</taxon>
        <taxon>Monogononta</taxon>
        <taxon>Pseudotrocha</taxon>
        <taxon>Ploima</taxon>
        <taxon>Brachionidae</taxon>
        <taxon>Brachionus</taxon>
    </lineage>
</organism>
<keyword evidence="2" id="KW-1185">Reference proteome</keyword>
<dbReference type="InterPro" id="IPR013320">
    <property type="entry name" value="ConA-like_dom_sf"/>
</dbReference>
<name>A0A814MRB3_9BILA</name>
<protein>
    <submittedName>
        <fullName evidence="1">Uncharacterized protein</fullName>
    </submittedName>
</protein>
<dbReference type="Pfam" id="PF13385">
    <property type="entry name" value="Laminin_G_3"/>
    <property type="match status" value="1"/>
</dbReference>
<evidence type="ECO:0000313" key="2">
    <source>
        <dbReference type="Proteomes" id="UP000663879"/>
    </source>
</evidence>
<dbReference type="Proteomes" id="UP000663879">
    <property type="component" value="Unassembled WGS sequence"/>
</dbReference>